<proteinExistence type="inferred from homology"/>
<dbReference type="Pfam" id="PF01478">
    <property type="entry name" value="Peptidase_A24"/>
    <property type="match status" value="1"/>
</dbReference>
<dbReference type="GO" id="GO:0006465">
    <property type="term" value="P:signal peptide processing"/>
    <property type="evidence" value="ECO:0007669"/>
    <property type="project" value="TreeGrafter"/>
</dbReference>
<evidence type="ECO:0000256" key="3">
    <source>
        <dbReference type="ARBA" id="ARBA00022475"/>
    </source>
</evidence>
<dbReference type="GO" id="GO:0005886">
    <property type="term" value="C:plasma membrane"/>
    <property type="evidence" value="ECO:0007669"/>
    <property type="project" value="UniProtKB-SubCell"/>
</dbReference>
<dbReference type="AlphaFoldDB" id="A0A6I2L0C9"/>
<comment type="similarity">
    <text evidence="2 17">Belongs to the peptidase A24 family.</text>
</comment>
<evidence type="ECO:0000256" key="10">
    <source>
        <dbReference type="ARBA" id="ARBA00022801"/>
    </source>
</evidence>
<evidence type="ECO:0000256" key="18">
    <source>
        <dbReference type="RuleBase" id="RU003794"/>
    </source>
</evidence>
<dbReference type="InterPro" id="IPR000045">
    <property type="entry name" value="Prepilin_IV_endopep_pep"/>
</dbReference>
<dbReference type="Proteomes" id="UP000433309">
    <property type="component" value="Unassembled WGS sequence"/>
</dbReference>
<keyword evidence="5 18" id="KW-0489">Methyltransferase</keyword>
<feature type="domain" description="Prepilin peptidase A24 N-terminal" evidence="21">
    <location>
        <begin position="22"/>
        <end position="126"/>
    </location>
</feature>
<evidence type="ECO:0000256" key="2">
    <source>
        <dbReference type="ARBA" id="ARBA00005801"/>
    </source>
</evidence>
<evidence type="ECO:0000259" key="21">
    <source>
        <dbReference type="Pfam" id="PF06750"/>
    </source>
</evidence>
<dbReference type="PANTHER" id="PTHR30487:SF0">
    <property type="entry name" value="PREPILIN LEADER PEPTIDASE_N-METHYLTRANSFERASE-RELATED"/>
    <property type="match status" value="1"/>
</dbReference>
<comment type="function">
    <text evidence="18">Plays an essential role in type IV pili and type II pseudopili formation by proteolytically removing the leader sequence from substrate proteins and subsequently monomethylating the alpha-amino group of the newly exposed N-terminal phenylalanine.</text>
</comment>
<evidence type="ECO:0000256" key="6">
    <source>
        <dbReference type="ARBA" id="ARBA00022670"/>
    </source>
</evidence>
<protein>
    <recommendedName>
        <fullName evidence="16 18">Prepilin leader peptidase/N-methyltransferase</fullName>
        <ecNumber evidence="18">2.1.1.-</ecNumber>
        <ecNumber evidence="15 18">3.4.23.43</ecNumber>
    </recommendedName>
</protein>
<comment type="catalytic activity">
    <reaction evidence="14 18">
        <text>Typically cleaves a -Gly-|-Phe- bond to release an N-terminal, basic peptide of 5-8 residues from type IV prepilin, and then N-methylates the new N-terminal amino group, the methyl donor being S-adenosyl-L-methionine.</text>
        <dbReference type="EC" id="3.4.23.43"/>
    </reaction>
</comment>
<organism evidence="22 23">
    <name type="scientific">Duganella guangzhouensis</name>
    <dbReference type="NCBI Taxonomy" id="2666084"/>
    <lineage>
        <taxon>Bacteria</taxon>
        <taxon>Pseudomonadati</taxon>
        <taxon>Pseudomonadota</taxon>
        <taxon>Betaproteobacteria</taxon>
        <taxon>Burkholderiales</taxon>
        <taxon>Oxalobacteraceae</taxon>
        <taxon>Telluria group</taxon>
        <taxon>Duganella</taxon>
    </lineage>
</organism>
<keyword evidence="8" id="KW-0949">S-adenosyl-L-methionine</keyword>
<evidence type="ECO:0000256" key="7">
    <source>
        <dbReference type="ARBA" id="ARBA00022679"/>
    </source>
</evidence>
<comment type="caution">
    <text evidence="22">The sequence shown here is derived from an EMBL/GenBank/DDBJ whole genome shotgun (WGS) entry which is preliminary data.</text>
</comment>
<feature type="transmembrane region" description="Helical" evidence="19">
    <location>
        <begin position="258"/>
        <end position="277"/>
    </location>
</feature>
<keyword evidence="9 18" id="KW-0812">Transmembrane</keyword>
<reference evidence="22 23" key="1">
    <citation type="submission" date="2019-11" db="EMBL/GenBank/DDBJ databases">
        <title>Novel species isolated from a subtropical stream in China.</title>
        <authorList>
            <person name="Lu H."/>
        </authorList>
    </citation>
    <scope>NUCLEOTIDE SEQUENCE [LARGE SCALE GENOMIC DNA]</scope>
    <source>
        <strain evidence="22 23">FT80W</strain>
    </source>
</reference>
<evidence type="ECO:0000256" key="1">
    <source>
        <dbReference type="ARBA" id="ARBA00004429"/>
    </source>
</evidence>
<evidence type="ECO:0000259" key="20">
    <source>
        <dbReference type="Pfam" id="PF01478"/>
    </source>
</evidence>
<dbReference type="EC" id="2.1.1.-" evidence="18"/>
<evidence type="ECO:0000256" key="14">
    <source>
        <dbReference type="ARBA" id="ARBA00050401"/>
    </source>
</evidence>
<keyword evidence="13 18" id="KW-0511">Multifunctional enzyme</keyword>
<evidence type="ECO:0000256" key="9">
    <source>
        <dbReference type="ARBA" id="ARBA00022692"/>
    </source>
</evidence>
<evidence type="ECO:0000313" key="23">
    <source>
        <dbReference type="Proteomes" id="UP000433309"/>
    </source>
</evidence>
<feature type="transmembrane region" description="Helical" evidence="19">
    <location>
        <begin position="131"/>
        <end position="148"/>
    </location>
</feature>
<dbReference type="GO" id="GO:0004190">
    <property type="term" value="F:aspartic-type endopeptidase activity"/>
    <property type="evidence" value="ECO:0007669"/>
    <property type="project" value="UniProtKB-EC"/>
</dbReference>
<feature type="transmembrane region" description="Helical" evidence="19">
    <location>
        <begin position="210"/>
        <end position="227"/>
    </location>
</feature>
<keyword evidence="12 19" id="KW-0472">Membrane</keyword>
<dbReference type="EC" id="3.4.23.43" evidence="15 18"/>
<keyword evidence="10 18" id="KW-0378">Hydrolase</keyword>
<feature type="transmembrane region" description="Helical" evidence="19">
    <location>
        <begin position="233"/>
        <end position="251"/>
    </location>
</feature>
<name>A0A6I2L0C9_9BURK</name>
<evidence type="ECO:0000256" key="5">
    <source>
        <dbReference type="ARBA" id="ARBA00022603"/>
    </source>
</evidence>
<dbReference type="InterPro" id="IPR050882">
    <property type="entry name" value="Prepilin_peptidase/N-MTase"/>
</dbReference>
<keyword evidence="23" id="KW-1185">Reference proteome</keyword>
<dbReference type="Pfam" id="PF06750">
    <property type="entry name" value="A24_N_bact"/>
    <property type="match status" value="1"/>
</dbReference>
<evidence type="ECO:0000256" key="16">
    <source>
        <dbReference type="ARBA" id="ARBA00071870"/>
    </source>
</evidence>
<comment type="subcellular location">
    <subcellularLocation>
        <location evidence="1">Cell inner membrane</location>
        <topology evidence="1">Multi-pass membrane protein</topology>
    </subcellularLocation>
    <subcellularLocation>
        <location evidence="18">Cell membrane</location>
        <topology evidence="18">Multi-pass membrane protein</topology>
    </subcellularLocation>
</comment>
<dbReference type="FunFam" id="1.20.120.1220:FF:000001">
    <property type="entry name" value="Type 4 prepilin-like proteins leader peptide-processing enzyme"/>
    <property type="match status" value="1"/>
</dbReference>
<dbReference type="EMBL" id="WKJK01000008">
    <property type="protein sequence ID" value="MRW91591.1"/>
    <property type="molecule type" value="Genomic_DNA"/>
</dbReference>
<evidence type="ECO:0000313" key="22">
    <source>
        <dbReference type="EMBL" id="MRW91591.1"/>
    </source>
</evidence>
<dbReference type="InterPro" id="IPR010627">
    <property type="entry name" value="Prepilin_pept_A24_N"/>
</dbReference>
<evidence type="ECO:0000256" key="8">
    <source>
        <dbReference type="ARBA" id="ARBA00022691"/>
    </source>
</evidence>
<dbReference type="PRINTS" id="PR00864">
    <property type="entry name" value="PREPILNPTASE"/>
</dbReference>
<keyword evidence="7 18" id="KW-0808">Transferase</keyword>
<sequence length="293" mass="32268">MLQSTLLFAPAGDLAISLIAAVFGLLFGSFLNVVIHRLPIMMQREWDNDFAEASDKPPVHTTRYNLVVPRSACPHCQHQITAMENIPVISWLALRGKCSNCKAPISPRYPLVELLTAGLSALVVWQLGSGWAGLAGLFLLYMLIALTFIDFDTQLLPDDLTYPLIWAGLLVNLNGTYTSLHSAVIGAAAGYLVLWSIYWLYKLTRKREGMGYGDFMLLAALGAWMGWTMLPAIILMSSVVGAVVGIVLMIINRRGFDLQIPFGPYLAAAGLICFLYREQLQTISGVLYPFLNP</sequence>
<evidence type="ECO:0000256" key="11">
    <source>
        <dbReference type="ARBA" id="ARBA00022989"/>
    </source>
</evidence>
<dbReference type="PANTHER" id="PTHR30487">
    <property type="entry name" value="TYPE 4 PREPILIN-LIKE PROTEINS LEADER PEPTIDE-PROCESSING ENZYME"/>
    <property type="match status" value="1"/>
</dbReference>
<feature type="domain" description="Prepilin type IV endopeptidase peptidase" evidence="20">
    <location>
        <begin position="137"/>
        <end position="246"/>
    </location>
</feature>
<keyword evidence="3" id="KW-1003">Cell membrane</keyword>
<gene>
    <name evidence="22" type="ORF">GJ699_16475</name>
</gene>
<dbReference type="InterPro" id="IPR014032">
    <property type="entry name" value="Peptidase_A24A_bac"/>
</dbReference>
<evidence type="ECO:0000256" key="19">
    <source>
        <dbReference type="SAM" id="Phobius"/>
    </source>
</evidence>
<evidence type="ECO:0000256" key="17">
    <source>
        <dbReference type="RuleBase" id="RU003793"/>
    </source>
</evidence>
<evidence type="ECO:0000256" key="4">
    <source>
        <dbReference type="ARBA" id="ARBA00022519"/>
    </source>
</evidence>
<evidence type="ECO:0000256" key="12">
    <source>
        <dbReference type="ARBA" id="ARBA00023136"/>
    </source>
</evidence>
<dbReference type="Gene3D" id="1.20.120.1220">
    <property type="match status" value="1"/>
</dbReference>
<keyword evidence="11 19" id="KW-1133">Transmembrane helix</keyword>
<keyword evidence="6 18" id="KW-0645">Protease</keyword>
<feature type="transmembrane region" description="Helical" evidence="19">
    <location>
        <begin position="14"/>
        <end position="35"/>
    </location>
</feature>
<evidence type="ECO:0000256" key="13">
    <source>
        <dbReference type="ARBA" id="ARBA00023268"/>
    </source>
</evidence>
<evidence type="ECO:0000256" key="15">
    <source>
        <dbReference type="ARBA" id="ARBA00067082"/>
    </source>
</evidence>
<dbReference type="GO" id="GO:0008168">
    <property type="term" value="F:methyltransferase activity"/>
    <property type="evidence" value="ECO:0007669"/>
    <property type="project" value="UniProtKB-KW"/>
</dbReference>
<dbReference type="GO" id="GO:0032259">
    <property type="term" value="P:methylation"/>
    <property type="evidence" value="ECO:0007669"/>
    <property type="project" value="UniProtKB-KW"/>
</dbReference>
<dbReference type="RefSeq" id="WP_154378150.1">
    <property type="nucleotide sequence ID" value="NZ_WKJK01000008.1"/>
</dbReference>
<accession>A0A6I2L0C9</accession>
<feature type="transmembrane region" description="Helical" evidence="19">
    <location>
        <begin position="183"/>
        <end position="201"/>
    </location>
</feature>
<keyword evidence="4" id="KW-0997">Cell inner membrane</keyword>